<dbReference type="Proteomes" id="UP000002964">
    <property type="component" value="Unassembled WGS sequence"/>
</dbReference>
<evidence type="ECO:0008006" key="3">
    <source>
        <dbReference type="Google" id="ProtNLM"/>
    </source>
</evidence>
<proteinExistence type="predicted"/>
<reference evidence="1 2" key="2">
    <citation type="submission" date="2011-11" db="EMBL/GenBank/DDBJ databases">
        <authorList>
            <consortium name="US DOE Joint Genome Institute"/>
            <person name="Lucas S."/>
            <person name="Han J."/>
            <person name="Lapidus A."/>
            <person name="Cheng J.-F."/>
            <person name="Goodwin L."/>
            <person name="Pitluck S."/>
            <person name="Peters L."/>
            <person name="Ovchinnikova G."/>
            <person name="Zhang X."/>
            <person name="Detter J.C."/>
            <person name="Han C."/>
            <person name="Tapia R."/>
            <person name="Land M."/>
            <person name="Hauser L."/>
            <person name="Kyrpides N."/>
            <person name="Ivanova N."/>
            <person name="Pagani I."/>
            <person name="Vogl K."/>
            <person name="Liu Z."/>
            <person name="Overmann J."/>
            <person name="Frigaard N.-U."/>
            <person name="Bryant D."/>
            <person name="Woyke T."/>
        </authorList>
    </citation>
    <scope>NUCLEOTIDE SEQUENCE [LARGE SCALE GENOMIC DNA]</scope>
    <source>
        <strain evidence="1 2">970</strain>
    </source>
</reference>
<protein>
    <recommendedName>
        <fullName evidence="3">LbtU family siderophore porin</fullName>
    </recommendedName>
</protein>
<dbReference type="STRING" id="631362.Thi970DRAFT_04879"/>
<name>H8Z8F7_9GAMM</name>
<accession>H8Z8F7</accession>
<dbReference type="OrthoDB" id="5417572at2"/>
<sequence length="417" mass="45100">MTNRQLSGAITIAIASITAQPVLAQQVLEQGVEQLEQENARQAAPQTSLIAQQNQQNQKIQGGTPGRVGKLNDALESSEGGWFQGIEIGGLIELEASYISPYEGDSKSDVVLATVELGIASQINDWVDIEASLLYEQDATDLEVDLAVVTIHHPDVSPLFLTAGQFYLPFGVYETNLISEPLTLDIGEARETAAQLGFLYQGFSGSLYAFNGDHQIDGKNQINSWGANLAWAVDTDSYSLTAGAGYINDLGDSNSLQDAVSDNRQAIYDQLVEGEDPSAGQFRTDPTERTGGWTANLGIIIGDFNLIAEYLTASERFDPSSLAYRNKGAQPSAWNLEVGYSFPVFGRDSIAAIAYQGTEQAVTLELPETSWLLGWSVEIFERTALAFEYRHDSDYSVRNGGTGKDASAVVAQLAVEF</sequence>
<dbReference type="eggNOG" id="COG3203">
    <property type="taxonomic scope" value="Bacteria"/>
</dbReference>
<dbReference type="NCBIfam" id="NF033652">
    <property type="entry name" value="LbtU_sider_porin"/>
    <property type="match status" value="1"/>
</dbReference>
<evidence type="ECO:0000313" key="1">
    <source>
        <dbReference type="EMBL" id="EIC19362.1"/>
    </source>
</evidence>
<reference evidence="2" key="1">
    <citation type="submission" date="2011-06" db="EMBL/GenBank/DDBJ databases">
        <authorList>
            <consortium name="US DOE Joint Genome Institute (JGI-PGF)"/>
            <person name="Lucas S."/>
            <person name="Han J."/>
            <person name="Lapidus A."/>
            <person name="Cheng J.-F."/>
            <person name="Goodwin L."/>
            <person name="Pitluck S."/>
            <person name="Peters L."/>
            <person name="Land M.L."/>
            <person name="Hauser L."/>
            <person name="Vogl K."/>
            <person name="Liu Z."/>
            <person name="Overmann J."/>
            <person name="Frigaard N.-U."/>
            <person name="Bryant D.A."/>
            <person name="Woyke T.J."/>
        </authorList>
    </citation>
    <scope>NUCLEOTIDE SEQUENCE [LARGE SCALE GENOMIC DNA]</scope>
    <source>
        <strain evidence="2">970</strain>
    </source>
</reference>
<evidence type="ECO:0000313" key="2">
    <source>
        <dbReference type="Proteomes" id="UP000002964"/>
    </source>
</evidence>
<organism evidence="1 2">
    <name type="scientific">Thiorhodovibrio frisius</name>
    <dbReference type="NCBI Taxonomy" id="631362"/>
    <lineage>
        <taxon>Bacteria</taxon>
        <taxon>Pseudomonadati</taxon>
        <taxon>Pseudomonadota</taxon>
        <taxon>Gammaproteobacteria</taxon>
        <taxon>Chromatiales</taxon>
        <taxon>Chromatiaceae</taxon>
        <taxon>Thiorhodovibrio</taxon>
    </lineage>
</organism>
<keyword evidence="2" id="KW-1185">Reference proteome</keyword>
<dbReference type="HOGENOM" id="CLU_053826_0_0_6"/>
<dbReference type="AlphaFoldDB" id="H8Z8F7"/>
<dbReference type="EMBL" id="JH603171">
    <property type="protein sequence ID" value="EIC19362.1"/>
    <property type="molecule type" value="Genomic_DNA"/>
</dbReference>
<dbReference type="SUPFAM" id="SSF56935">
    <property type="entry name" value="Porins"/>
    <property type="match status" value="1"/>
</dbReference>
<dbReference type="RefSeq" id="WP_009151591.1">
    <property type="nucleotide sequence ID" value="NZ_CP121471.1"/>
</dbReference>
<gene>
    <name evidence="1" type="ORF">Thi970DRAFT_04879</name>
</gene>